<dbReference type="InterPro" id="IPR014030">
    <property type="entry name" value="Ketoacyl_synth_N"/>
</dbReference>
<dbReference type="InterPro" id="IPR016039">
    <property type="entry name" value="Thiolase-like"/>
</dbReference>
<dbReference type="OrthoDB" id="9808685at2"/>
<organism evidence="3 4">
    <name type="scientific">Hoeflea marina</name>
    <dbReference type="NCBI Taxonomy" id="274592"/>
    <lineage>
        <taxon>Bacteria</taxon>
        <taxon>Pseudomonadati</taxon>
        <taxon>Pseudomonadota</taxon>
        <taxon>Alphaproteobacteria</taxon>
        <taxon>Hyphomicrobiales</taxon>
        <taxon>Rhizobiaceae</taxon>
        <taxon>Hoeflea</taxon>
    </lineage>
</organism>
<dbReference type="Gene3D" id="3.40.47.10">
    <property type="match status" value="1"/>
</dbReference>
<sequence length="402" mass="42192">MNQPGHQVVVTGVGIVTSLGVGRAAHQAVLSASQAPAPVTDSEQFAPYTIHPLPEIDWSQQIPRRGDQRQMENWQRLGVFTAGLALDDAGLKDDAERCASMDMIVAAGGGERDVTVDTLIVEEARSRNDREVLLNEKLTTELRPTLFLAQLSNLLAGNISIVHKVTGSSRTFMGEEGAGVSAFETAHARIAAGQSTHCLVGGAFISERFDILLVVDAMGLLQSGETRPFWSRTEETGGINLGTGSAFLVLESLEHAEARGATIYARLDSVIGDRGSREADRLEQRMADLADQVAPGATGAGTLIVSGATGIPGLSARERDFLAGRFPEASTCSQAALLGHCIEAQFPIGMALASLAIAQDGAVCPFTDGTNAPMNAAPATALVTTVGHQRGEGLARLSALRS</sequence>
<dbReference type="SUPFAM" id="SSF53901">
    <property type="entry name" value="Thiolase-like"/>
    <property type="match status" value="2"/>
</dbReference>
<keyword evidence="1" id="KW-0808">Transferase</keyword>
<protein>
    <submittedName>
        <fullName evidence="3">3-oxoacyl-[acyl-carrier-protein] synthase II</fullName>
    </submittedName>
</protein>
<dbReference type="NCBIfam" id="NF005084">
    <property type="entry name" value="PRK06519.1"/>
    <property type="match status" value="1"/>
</dbReference>
<dbReference type="AlphaFoldDB" id="A0A317PHP3"/>
<evidence type="ECO:0000256" key="1">
    <source>
        <dbReference type="ARBA" id="ARBA00022679"/>
    </source>
</evidence>
<evidence type="ECO:0000259" key="2">
    <source>
        <dbReference type="Pfam" id="PF00109"/>
    </source>
</evidence>
<dbReference type="PANTHER" id="PTHR11712:SF336">
    <property type="entry name" value="3-OXOACYL-[ACYL-CARRIER-PROTEIN] SYNTHASE, MITOCHONDRIAL"/>
    <property type="match status" value="1"/>
</dbReference>
<dbReference type="GO" id="GO:0004315">
    <property type="term" value="F:3-oxoacyl-[acyl-carrier-protein] synthase activity"/>
    <property type="evidence" value="ECO:0007669"/>
    <property type="project" value="TreeGrafter"/>
</dbReference>
<reference evidence="3 4" key="1">
    <citation type="submission" date="2018-05" db="EMBL/GenBank/DDBJ databases">
        <title>Genomic Encyclopedia of Type Strains, Phase IV (KMG-IV): sequencing the most valuable type-strain genomes for metagenomic binning, comparative biology and taxonomic classification.</title>
        <authorList>
            <person name="Goeker M."/>
        </authorList>
    </citation>
    <scope>NUCLEOTIDE SEQUENCE [LARGE SCALE GENOMIC DNA]</scope>
    <source>
        <strain evidence="3 4">DSM 16791</strain>
    </source>
</reference>
<gene>
    <name evidence="3" type="ORF">DFR52_104249</name>
</gene>
<dbReference type="EMBL" id="QGTR01000004">
    <property type="protein sequence ID" value="PWV98958.1"/>
    <property type="molecule type" value="Genomic_DNA"/>
</dbReference>
<proteinExistence type="predicted"/>
<comment type="caution">
    <text evidence="3">The sequence shown here is derived from an EMBL/GenBank/DDBJ whole genome shotgun (WGS) entry which is preliminary data.</text>
</comment>
<dbReference type="GO" id="GO:0006633">
    <property type="term" value="P:fatty acid biosynthetic process"/>
    <property type="evidence" value="ECO:0007669"/>
    <property type="project" value="TreeGrafter"/>
</dbReference>
<dbReference type="RefSeq" id="WP_110033118.1">
    <property type="nucleotide sequence ID" value="NZ_QGTR01000004.1"/>
</dbReference>
<keyword evidence="4" id="KW-1185">Reference proteome</keyword>
<feature type="domain" description="Beta-ketoacyl synthase-like N-terminal" evidence="2">
    <location>
        <begin position="8"/>
        <end position="256"/>
    </location>
</feature>
<evidence type="ECO:0000313" key="3">
    <source>
        <dbReference type="EMBL" id="PWV98958.1"/>
    </source>
</evidence>
<dbReference type="PANTHER" id="PTHR11712">
    <property type="entry name" value="POLYKETIDE SYNTHASE-RELATED"/>
    <property type="match status" value="1"/>
</dbReference>
<evidence type="ECO:0000313" key="4">
    <source>
        <dbReference type="Proteomes" id="UP000246352"/>
    </source>
</evidence>
<dbReference type="Pfam" id="PF00109">
    <property type="entry name" value="ketoacyl-synt"/>
    <property type="match status" value="1"/>
</dbReference>
<dbReference type="InterPro" id="IPR000794">
    <property type="entry name" value="Beta-ketoacyl_synthase"/>
</dbReference>
<name>A0A317PHP3_9HYPH</name>
<accession>A0A317PHP3</accession>
<dbReference type="Proteomes" id="UP000246352">
    <property type="component" value="Unassembled WGS sequence"/>
</dbReference>